<comment type="caution">
    <text evidence="1">The sequence shown here is derived from an EMBL/GenBank/DDBJ whole genome shotgun (WGS) entry which is preliminary data.</text>
</comment>
<name>A0AAW1R2F0_9CHLO</name>
<dbReference type="Gene3D" id="3.40.50.11350">
    <property type="match status" value="1"/>
</dbReference>
<dbReference type="GO" id="GO:0046921">
    <property type="term" value="F:alpha-(1-&gt;6)-fucosyltransferase activity"/>
    <property type="evidence" value="ECO:0007669"/>
    <property type="project" value="TreeGrafter"/>
</dbReference>
<sequence>MAASLWHLVPASALFADNGTFFVNNYHFGYKCTEEGGLHEWFNNTLVTWTPAAEAREPDAPCRRINSIYTMHTIHLGVPMSPDGYSSLAELGMPQVWRYQEWVQEEINEQLAKLEGLEPPTIGFHIRGGDKLTEDKQGNRTTTLVHHYIGAFAEEKRRLNKQPGAQPMGNGTCVFVGDDEEFIQEAAALAQRELGCKVFGDRAKYELPSHKQSTFNHLPLEDRCSATLHLLTDLELLAHTDYFVGSFTSGIAALVEKMRYVLYDKHRRTTIDASARKMDWYAQIRAYFEKEHPFFDYNFYASRVEHVYANERRQL</sequence>
<organism evidence="1 2">
    <name type="scientific">Elliptochloris bilobata</name>
    <dbReference type="NCBI Taxonomy" id="381761"/>
    <lineage>
        <taxon>Eukaryota</taxon>
        <taxon>Viridiplantae</taxon>
        <taxon>Chlorophyta</taxon>
        <taxon>core chlorophytes</taxon>
        <taxon>Trebouxiophyceae</taxon>
        <taxon>Trebouxiophyceae incertae sedis</taxon>
        <taxon>Elliptochloris clade</taxon>
        <taxon>Elliptochloris</taxon>
    </lineage>
</organism>
<gene>
    <name evidence="1" type="ORF">WJX81_005593</name>
</gene>
<evidence type="ECO:0008006" key="3">
    <source>
        <dbReference type="Google" id="ProtNLM"/>
    </source>
</evidence>
<accession>A0AAW1R2F0</accession>
<evidence type="ECO:0000313" key="1">
    <source>
        <dbReference type="EMBL" id="KAK9827988.1"/>
    </source>
</evidence>
<dbReference type="PANTHER" id="PTHR13132:SF29">
    <property type="entry name" value="ALPHA-(1,6)-FUCOSYLTRANSFERASE"/>
    <property type="match status" value="1"/>
</dbReference>
<protein>
    <recommendedName>
        <fullName evidence="3">O-fucosyltransferase family protein</fullName>
    </recommendedName>
</protein>
<reference evidence="1 2" key="1">
    <citation type="journal article" date="2024" name="Nat. Commun.">
        <title>Phylogenomics reveals the evolutionary origins of lichenization in chlorophyte algae.</title>
        <authorList>
            <person name="Puginier C."/>
            <person name="Libourel C."/>
            <person name="Otte J."/>
            <person name="Skaloud P."/>
            <person name="Haon M."/>
            <person name="Grisel S."/>
            <person name="Petersen M."/>
            <person name="Berrin J.G."/>
            <person name="Delaux P.M."/>
            <person name="Dal Grande F."/>
            <person name="Keller J."/>
        </authorList>
    </citation>
    <scope>NUCLEOTIDE SEQUENCE [LARGE SCALE GENOMIC DNA]</scope>
    <source>
        <strain evidence="1 2">SAG 245.80</strain>
    </source>
</reference>
<dbReference type="Proteomes" id="UP001445335">
    <property type="component" value="Unassembled WGS sequence"/>
</dbReference>
<evidence type="ECO:0000313" key="2">
    <source>
        <dbReference type="Proteomes" id="UP001445335"/>
    </source>
</evidence>
<proteinExistence type="predicted"/>
<dbReference type="PANTHER" id="PTHR13132">
    <property type="entry name" value="ALPHA- 1,6 -FUCOSYLTRANSFERASE"/>
    <property type="match status" value="1"/>
</dbReference>
<dbReference type="GO" id="GO:0006487">
    <property type="term" value="P:protein N-linked glycosylation"/>
    <property type="evidence" value="ECO:0007669"/>
    <property type="project" value="TreeGrafter"/>
</dbReference>
<dbReference type="AlphaFoldDB" id="A0AAW1R2F0"/>
<keyword evidence="2" id="KW-1185">Reference proteome</keyword>
<dbReference type="EMBL" id="JALJOU010000054">
    <property type="protein sequence ID" value="KAK9827988.1"/>
    <property type="molecule type" value="Genomic_DNA"/>
</dbReference>